<dbReference type="AlphaFoldDB" id="A0A5M6J3A2"/>
<feature type="transmembrane region" description="Helical" evidence="9">
    <location>
        <begin position="46"/>
        <end position="68"/>
    </location>
</feature>
<reference evidence="10 11" key="1">
    <citation type="submission" date="2019-09" db="EMBL/GenBank/DDBJ databases">
        <title>Genome sequence of Rhodovastum atsumiense, a diverse member of the Acetobacteraceae family of non-sulfur purple photosynthetic bacteria.</title>
        <authorList>
            <person name="Meyer T."/>
            <person name="Kyndt J."/>
        </authorList>
    </citation>
    <scope>NUCLEOTIDE SEQUENCE [LARGE SCALE GENOMIC DNA]</scope>
    <source>
        <strain evidence="10 11">DSM 21279</strain>
    </source>
</reference>
<evidence type="ECO:0000256" key="8">
    <source>
        <dbReference type="ARBA" id="ARBA00035655"/>
    </source>
</evidence>
<dbReference type="PANTHER" id="PTHR30574">
    <property type="entry name" value="INNER MEMBRANE PROTEIN YEDE"/>
    <property type="match status" value="1"/>
</dbReference>
<evidence type="ECO:0000256" key="6">
    <source>
        <dbReference type="ARBA" id="ARBA00022989"/>
    </source>
</evidence>
<feature type="transmembrane region" description="Helical" evidence="9">
    <location>
        <begin position="80"/>
        <end position="99"/>
    </location>
</feature>
<evidence type="ECO:0000256" key="3">
    <source>
        <dbReference type="ARBA" id="ARBA00022475"/>
    </source>
</evidence>
<keyword evidence="5 9" id="KW-0812">Transmembrane</keyword>
<feature type="transmembrane region" description="Helical" evidence="9">
    <location>
        <begin position="360"/>
        <end position="385"/>
    </location>
</feature>
<evidence type="ECO:0000313" key="10">
    <source>
        <dbReference type="EMBL" id="KAA5614709.1"/>
    </source>
</evidence>
<feature type="transmembrane region" description="Helical" evidence="9">
    <location>
        <begin position="303"/>
        <end position="323"/>
    </location>
</feature>
<feature type="transmembrane region" description="Helical" evidence="9">
    <location>
        <begin position="119"/>
        <end position="144"/>
    </location>
</feature>
<feature type="transmembrane region" description="Helical" evidence="9">
    <location>
        <begin position="335"/>
        <end position="354"/>
    </location>
</feature>
<keyword evidence="7 9" id="KW-0472">Membrane</keyword>
<comment type="caution">
    <text evidence="10">The sequence shown here is derived from an EMBL/GenBank/DDBJ whole genome shotgun (WGS) entry which is preliminary data.</text>
</comment>
<name>A0A5M6J3A2_9PROT</name>
<comment type="similarity">
    <text evidence="8">Belongs to the TsuA/YedE (TC 9.B.102) family.</text>
</comment>
<comment type="subcellular location">
    <subcellularLocation>
        <location evidence="1">Cell inner membrane</location>
        <topology evidence="1">Multi-pass membrane protein</topology>
    </subcellularLocation>
</comment>
<dbReference type="Pfam" id="PF04143">
    <property type="entry name" value="Sulf_transp"/>
    <property type="match status" value="1"/>
</dbReference>
<keyword evidence="3" id="KW-1003">Cell membrane</keyword>
<evidence type="ECO:0000256" key="7">
    <source>
        <dbReference type="ARBA" id="ARBA00023136"/>
    </source>
</evidence>
<feature type="transmembrane region" description="Helical" evidence="9">
    <location>
        <begin position="235"/>
        <end position="255"/>
    </location>
</feature>
<evidence type="ECO:0000256" key="1">
    <source>
        <dbReference type="ARBA" id="ARBA00004429"/>
    </source>
</evidence>
<keyword evidence="2" id="KW-0813">Transport</keyword>
<evidence type="ECO:0000256" key="2">
    <source>
        <dbReference type="ARBA" id="ARBA00022448"/>
    </source>
</evidence>
<protein>
    <submittedName>
        <fullName evidence="10">YeeE/YedE family protein</fullName>
    </submittedName>
</protein>
<accession>A0A5M6J3A2</accession>
<dbReference type="OrthoDB" id="9794165at2"/>
<keyword evidence="4" id="KW-0997">Cell inner membrane</keyword>
<dbReference type="RefSeq" id="WP_150038512.1">
    <property type="nucleotide sequence ID" value="NZ_OW485601.1"/>
</dbReference>
<feature type="transmembrane region" description="Helical" evidence="9">
    <location>
        <begin position="186"/>
        <end position="207"/>
    </location>
</feature>
<dbReference type="GO" id="GO:0005886">
    <property type="term" value="C:plasma membrane"/>
    <property type="evidence" value="ECO:0007669"/>
    <property type="project" value="UniProtKB-SubCell"/>
</dbReference>
<evidence type="ECO:0000256" key="4">
    <source>
        <dbReference type="ARBA" id="ARBA00022519"/>
    </source>
</evidence>
<proteinExistence type="inferred from homology"/>
<dbReference type="EMBL" id="VWPK01000001">
    <property type="protein sequence ID" value="KAA5614709.1"/>
    <property type="molecule type" value="Genomic_DNA"/>
</dbReference>
<organism evidence="10 11">
    <name type="scientific">Rhodovastum atsumiense</name>
    <dbReference type="NCBI Taxonomy" id="504468"/>
    <lineage>
        <taxon>Bacteria</taxon>
        <taxon>Pseudomonadati</taxon>
        <taxon>Pseudomonadota</taxon>
        <taxon>Alphaproteobacteria</taxon>
        <taxon>Acetobacterales</taxon>
        <taxon>Acetobacteraceae</taxon>
        <taxon>Rhodovastum</taxon>
    </lineage>
</organism>
<feature type="transmembrane region" description="Helical" evidence="9">
    <location>
        <begin position="151"/>
        <end position="174"/>
    </location>
</feature>
<gene>
    <name evidence="10" type="ORF">F1189_00850</name>
</gene>
<dbReference type="Proteomes" id="UP000325255">
    <property type="component" value="Unassembled WGS sequence"/>
</dbReference>
<evidence type="ECO:0000313" key="11">
    <source>
        <dbReference type="Proteomes" id="UP000325255"/>
    </source>
</evidence>
<keyword evidence="6 9" id="KW-1133">Transmembrane helix</keyword>
<evidence type="ECO:0000256" key="9">
    <source>
        <dbReference type="SAM" id="Phobius"/>
    </source>
</evidence>
<keyword evidence="11" id="KW-1185">Reference proteome</keyword>
<dbReference type="InterPro" id="IPR007272">
    <property type="entry name" value="Sulf_transp_TsuA/YedE"/>
</dbReference>
<evidence type="ECO:0000256" key="5">
    <source>
        <dbReference type="ARBA" id="ARBA00022692"/>
    </source>
</evidence>
<dbReference type="PANTHER" id="PTHR30574:SF1">
    <property type="entry name" value="SULPHUR TRANSPORT DOMAIN-CONTAINING PROTEIN"/>
    <property type="match status" value="1"/>
</dbReference>
<sequence>MSGSVFPSRILAIPSAQPLVAAAAVLGFAALSLAIAQVATPRMVALLLIGGLLGMALYHASFGFTSAYRGFLAERRSAGLRAQFVMLALATLLFFPVLAQGSLFGQPVIGNVAPLGPSVVIGAFLFGVGMQLGAGCASGTLFTVGGGNLRMVVTLAFFILGSVVGVAHIGWWQALPGLPAVSLVSAFGWPVALAVNLAVFAALFLLVQAAEYRRHGTVAPIGGTMSARRFLVGPWPILLGGIALALLNFATLAVAGKPWGITSAFGIWGAKLLAPLGLDVSHWGSWAEPAYQRALSRPVLADVTSVMDFGIMLGALLAAGLAGRFAPSLRIPARHLLASVIGGLLMGYGARLAYGCNIGAFFSGIASGSLHGWLWIALAIAGSAVGIRLRPVFGMDPPRRNAAC</sequence>